<keyword evidence="1 5" id="KW-0808">Transferase</keyword>
<evidence type="ECO:0000259" key="3">
    <source>
        <dbReference type="Pfam" id="PF10620"/>
    </source>
</evidence>
<accession>A0A158KVW5</accession>
<dbReference type="RefSeq" id="WP_087649248.1">
    <property type="nucleotide sequence ID" value="NZ_FCON02000168.1"/>
</dbReference>
<keyword evidence="2 5" id="KW-0548">Nucleotidyltransferase</keyword>
<name>A0A158KVW5_9BURK</name>
<dbReference type="Pfam" id="PF20866">
    <property type="entry name" value="MdcG_N"/>
    <property type="match status" value="1"/>
</dbReference>
<feature type="domain" description="Phosphoribosyl-dephospho-CoA transferase MdcG C-terminal" evidence="3">
    <location>
        <begin position="97"/>
        <end position="211"/>
    </location>
</feature>
<dbReference type="NCBIfam" id="NF002332">
    <property type="entry name" value="PRK01293.1"/>
    <property type="match status" value="1"/>
</dbReference>
<sequence>MSIADEQFNPHDLLWVREPADVRSLSEAVPAWASRAWLSVAPVVVRRAAAGEGGLVPVGLRGRARHERFAAYVARGHIARHVTPEALAQAHGWRTDAALADLPCVRALSRIAPELDGLRLTWGITGSVGFALASGVSTLRPDSDLDLLLRAAYPLSRDEARALVALLQVAPARIDMQVDTGHGGFALAEWASQADRVLLKTASGPLLVADPWAEDAS</sequence>
<reference evidence="5" key="1">
    <citation type="submission" date="2016-01" db="EMBL/GenBank/DDBJ databases">
        <authorList>
            <person name="Peeters C."/>
        </authorList>
    </citation>
    <scope>NUCLEOTIDE SEQUENCE [LARGE SCALE GENOMIC DNA]</scope>
    <source>
        <strain evidence="5">LMG 22940</strain>
    </source>
</reference>
<evidence type="ECO:0000259" key="4">
    <source>
        <dbReference type="Pfam" id="PF20866"/>
    </source>
</evidence>
<keyword evidence="6" id="KW-1185">Reference proteome</keyword>
<dbReference type="InterPro" id="IPR049180">
    <property type="entry name" value="MdcG_C"/>
</dbReference>
<evidence type="ECO:0000313" key="5">
    <source>
        <dbReference type="EMBL" id="SAL84750.1"/>
    </source>
</evidence>
<dbReference type="AlphaFoldDB" id="A0A158KVW5"/>
<feature type="domain" description="Phosphoribosyl-dephospho-CoA transferase MdcG N-terminal" evidence="4">
    <location>
        <begin position="10"/>
        <end position="84"/>
    </location>
</feature>
<dbReference type="Pfam" id="PF10620">
    <property type="entry name" value="MdcG"/>
    <property type="match status" value="1"/>
</dbReference>
<proteinExistence type="predicted"/>
<organism evidence="5 6">
    <name type="scientific">Caballeronia choica</name>
    <dbReference type="NCBI Taxonomy" id="326476"/>
    <lineage>
        <taxon>Bacteria</taxon>
        <taxon>Pseudomonadati</taxon>
        <taxon>Pseudomonadota</taxon>
        <taxon>Betaproteobacteria</taxon>
        <taxon>Burkholderiales</taxon>
        <taxon>Burkholderiaceae</taxon>
        <taxon>Caballeronia</taxon>
    </lineage>
</organism>
<evidence type="ECO:0000256" key="1">
    <source>
        <dbReference type="ARBA" id="ARBA00022679"/>
    </source>
</evidence>
<protein>
    <submittedName>
        <fullName evidence="5">Phosphoribosyl-dephospho-CoA transferase</fullName>
        <ecNumber evidence="5">2.7.7.66</ecNumber>
    </submittedName>
</protein>
<dbReference type="Proteomes" id="UP000054770">
    <property type="component" value="Unassembled WGS sequence"/>
</dbReference>
<evidence type="ECO:0000256" key="2">
    <source>
        <dbReference type="ARBA" id="ARBA00022695"/>
    </source>
</evidence>
<dbReference type="NCBIfam" id="TIGR03135">
    <property type="entry name" value="malonate_mdcG"/>
    <property type="match status" value="1"/>
</dbReference>
<dbReference type="OrthoDB" id="1275217at2"/>
<dbReference type="EMBL" id="FCON02000168">
    <property type="protein sequence ID" value="SAL84750.1"/>
    <property type="molecule type" value="Genomic_DNA"/>
</dbReference>
<dbReference type="EC" id="2.7.7.66" evidence="5"/>
<gene>
    <name evidence="5" type="primary">mdcG</name>
    <name evidence="5" type="ORF">AWB68_07427</name>
</gene>
<dbReference type="InterPro" id="IPR048903">
    <property type="entry name" value="MdcG_N"/>
</dbReference>
<dbReference type="InterPro" id="IPR017557">
    <property type="entry name" value="Holo-ACP_synthase"/>
</dbReference>
<evidence type="ECO:0000313" key="6">
    <source>
        <dbReference type="Proteomes" id="UP000054770"/>
    </source>
</evidence>
<dbReference type="GO" id="GO:0016779">
    <property type="term" value="F:nucleotidyltransferase activity"/>
    <property type="evidence" value="ECO:0007669"/>
    <property type="project" value="UniProtKB-KW"/>
</dbReference>
<comment type="caution">
    <text evidence="5">The sequence shown here is derived from an EMBL/GenBank/DDBJ whole genome shotgun (WGS) entry which is preliminary data.</text>
</comment>